<comment type="caution">
    <text evidence="1">The sequence shown here is derived from an EMBL/GenBank/DDBJ whole genome shotgun (WGS) entry which is preliminary data.</text>
</comment>
<reference evidence="1" key="1">
    <citation type="journal article" date="2019" name="Sci. Rep.">
        <title>Draft genome of Tanacetum cinerariifolium, the natural source of mosquito coil.</title>
        <authorList>
            <person name="Yamashiro T."/>
            <person name="Shiraishi A."/>
            <person name="Satake H."/>
            <person name="Nakayama K."/>
        </authorList>
    </citation>
    <scope>NUCLEOTIDE SEQUENCE</scope>
</reference>
<dbReference type="AlphaFoldDB" id="A0A699Q7D9"/>
<organism evidence="1">
    <name type="scientific">Tanacetum cinerariifolium</name>
    <name type="common">Dalmatian daisy</name>
    <name type="synonym">Chrysanthemum cinerariifolium</name>
    <dbReference type="NCBI Taxonomy" id="118510"/>
    <lineage>
        <taxon>Eukaryota</taxon>
        <taxon>Viridiplantae</taxon>
        <taxon>Streptophyta</taxon>
        <taxon>Embryophyta</taxon>
        <taxon>Tracheophyta</taxon>
        <taxon>Spermatophyta</taxon>
        <taxon>Magnoliopsida</taxon>
        <taxon>eudicotyledons</taxon>
        <taxon>Gunneridae</taxon>
        <taxon>Pentapetalae</taxon>
        <taxon>asterids</taxon>
        <taxon>campanulids</taxon>
        <taxon>Asterales</taxon>
        <taxon>Asteraceae</taxon>
        <taxon>Asteroideae</taxon>
        <taxon>Anthemideae</taxon>
        <taxon>Anthemidinae</taxon>
        <taxon>Tanacetum</taxon>
    </lineage>
</organism>
<gene>
    <name evidence="1" type="ORF">Tci_831142</name>
</gene>
<sequence>GKEKVTETKVPKKKKLQEQIYAHVAREMEEEFARENQRLSGQAARDSEIAIIHAEEELKLMIEGLDRSNEVIAKHLSEFEQAKADLFVGEKIELISELVKYQDYLAEILKYQAHQSKPSSKKEQMKFYMSVLKSHARWKTEHFRGVTLEQIKEKFIRVWKYMQDFVPMSSKEESEKVKRPGIKLDQVSSKRVKISHTSRLNLYKNNNSRVLRVYLRKSLRG</sequence>
<feature type="non-terminal residue" evidence="1">
    <location>
        <position position="1"/>
    </location>
</feature>
<protein>
    <submittedName>
        <fullName evidence="1">Uncharacterized protein</fullName>
    </submittedName>
</protein>
<accession>A0A699Q7D9</accession>
<name>A0A699Q7D9_TANCI</name>
<evidence type="ECO:0000313" key="1">
    <source>
        <dbReference type="EMBL" id="GFC59172.1"/>
    </source>
</evidence>
<dbReference type="EMBL" id="BKCJ010980463">
    <property type="protein sequence ID" value="GFC59172.1"/>
    <property type="molecule type" value="Genomic_DNA"/>
</dbReference>
<proteinExistence type="predicted"/>